<dbReference type="PANTHER" id="PTHR10091">
    <property type="entry name" value="ALDOSE-1-EPIMERASE"/>
    <property type="match status" value="1"/>
</dbReference>
<proteinExistence type="predicted"/>
<dbReference type="GO" id="GO:0033499">
    <property type="term" value="P:galactose catabolic process via UDP-galactose, Leloir pathway"/>
    <property type="evidence" value="ECO:0007669"/>
    <property type="project" value="TreeGrafter"/>
</dbReference>
<keyword evidence="2" id="KW-1185">Reference proteome</keyword>
<dbReference type="SUPFAM" id="SSF74650">
    <property type="entry name" value="Galactose mutarotase-like"/>
    <property type="match status" value="1"/>
</dbReference>
<reference evidence="2" key="1">
    <citation type="submission" date="2020-05" db="EMBL/GenBank/DDBJ databases">
        <title>Frigoriglobus tundricola gen. nov., sp. nov., a psychrotolerant cellulolytic planctomycete of the family Gemmataceae with two divergent copies of 16S rRNA gene.</title>
        <authorList>
            <person name="Kulichevskaya I.S."/>
            <person name="Ivanova A.A."/>
            <person name="Naumoff D.G."/>
            <person name="Beletsky A.V."/>
            <person name="Rijpstra W.I.C."/>
            <person name="Sinninghe Damste J.S."/>
            <person name="Mardanov A.V."/>
            <person name="Ravin N.V."/>
            <person name="Dedysh S.N."/>
        </authorList>
    </citation>
    <scope>NUCLEOTIDE SEQUENCE [LARGE SCALE GENOMIC DNA]</scope>
    <source>
        <strain evidence="2">PL17</strain>
    </source>
</reference>
<sequence length="343" mass="38180">MAFEVRVSDGKAGDRSGEVYELTDGASTVRAEVWPQWGFNCLKWQVRQDDGHWADILFHMPDWEQNPVPTRSGHPILFPFPGRLREGKLNFEGRTYQLPLNEGTKKHAIHGFTPRNPWRVTGAGGATDSAFVTGEFSLVQDLPEALSLWPADFVFNVTYHLYLNKLRVEARVRNIGPGHLPFGLGYHGYFRLPGTNDPDIGSTVLQAHVAKIWEAENNLPTGTRTAPPPELDFQHPRAIGATALDNVFTQVTGTVGPHSNLFELARLTHPSTTGRLHVMADKSFRDLVLFTPVHRNAVAIEPYTCSADANNLAARGIDSGWQVLEPGDEWAGNVEYRWDPAEL</sequence>
<dbReference type="InterPro" id="IPR008183">
    <property type="entry name" value="Aldose_1/G6P_1-epimerase"/>
</dbReference>
<evidence type="ECO:0000313" key="2">
    <source>
        <dbReference type="Proteomes" id="UP000503447"/>
    </source>
</evidence>
<accession>A0A6M5Z0A1</accession>
<dbReference type="Proteomes" id="UP000503447">
    <property type="component" value="Chromosome"/>
</dbReference>
<dbReference type="GO" id="GO:0006006">
    <property type="term" value="P:glucose metabolic process"/>
    <property type="evidence" value="ECO:0007669"/>
    <property type="project" value="TreeGrafter"/>
</dbReference>
<dbReference type="RefSeq" id="WP_171474717.1">
    <property type="nucleotide sequence ID" value="NZ_CP053452.2"/>
</dbReference>
<gene>
    <name evidence="1" type="ORF">FTUN_7440</name>
</gene>
<dbReference type="Gene3D" id="2.70.98.10">
    <property type="match status" value="1"/>
</dbReference>
<dbReference type="CDD" id="cd01081">
    <property type="entry name" value="Aldose_epim"/>
    <property type="match status" value="1"/>
</dbReference>
<dbReference type="AlphaFoldDB" id="A0A6M5Z0A1"/>
<dbReference type="GO" id="GO:0030246">
    <property type="term" value="F:carbohydrate binding"/>
    <property type="evidence" value="ECO:0007669"/>
    <property type="project" value="InterPro"/>
</dbReference>
<dbReference type="InterPro" id="IPR011013">
    <property type="entry name" value="Gal_mutarotase_sf_dom"/>
</dbReference>
<protein>
    <recommendedName>
        <fullName evidence="3">Aldose 1-epimerase</fullName>
    </recommendedName>
</protein>
<dbReference type="GO" id="GO:0004034">
    <property type="term" value="F:aldose 1-epimerase activity"/>
    <property type="evidence" value="ECO:0007669"/>
    <property type="project" value="TreeGrafter"/>
</dbReference>
<dbReference type="KEGG" id="ftj:FTUN_7440"/>
<evidence type="ECO:0000313" key="1">
    <source>
        <dbReference type="EMBL" id="QJW99817.1"/>
    </source>
</evidence>
<name>A0A6M5Z0A1_9BACT</name>
<dbReference type="PANTHER" id="PTHR10091:SF45">
    <property type="entry name" value="ALDOSE 1-EPIMERASE"/>
    <property type="match status" value="1"/>
</dbReference>
<organism evidence="1 2">
    <name type="scientific">Frigoriglobus tundricola</name>
    <dbReference type="NCBI Taxonomy" id="2774151"/>
    <lineage>
        <taxon>Bacteria</taxon>
        <taxon>Pseudomonadati</taxon>
        <taxon>Planctomycetota</taxon>
        <taxon>Planctomycetia</taxon>
        <taxon>Gemmatales</taxon>
        <taxon>Gemmataceae</taxon>
        <taxon>Frigoriglobus</taxon>
    </lineage>
</organism>
<evidence type="ECO:0008006" key="3">
    <source>
        <dbReference type="Google" id="ProtNLM"/>
    </source>
</evidence>
<dbReference type="Pfam" id="PF01263">
    <property type="entry name" value="Aldose_epim"/>
    <property type="match status" value="1"/>
</dbReference>
<dbReference type="EMBL" id="CP053452">
    <property type="protein sequence ID" value="QJW99817.1"/>
    <property type="molecule type" value="Genomic_DNA"/>
</dbReference>
<dbReference type="InterPro" id="IPR014718">
    <property type="entry name" value="GH-type_carb-bd"/>
</dbReference>